<comment type="caution">
    <text evidence="1">The sequence shown here is derived from an EMBL/GenBank/DDBJ whole genome shotgun (WGS) entry which is preliminary data.</text>
</comment>
<reference evidence="2" key="1">
    <citation type="journal article" date="2019" name="Int. J. Syst. Evol. Microbiol.">
        <title>The Global Catalogue of Microorganisms (GCM) 10K type strain sequencing project: providing services to taxonomists for standard genome sequencing and annotation.</title>
        <authorList>
            <consortium name="The Broad Institute Genomics Platform"/>
            <consortium name="The Broad Institute Genome Sequencing Center for Infectious Disease"/>
            <person name="Wu L."/>
            <person name="Ma J."/>
        </authorList>
    </citation>
    <scope>NUCLEOTIDE SEQUENCE [LARGE SCALE GENOMIC DNA]</scope>
    <source>
        <strain evidence="2">JCM 12165</strain>
    </source>
</reference>
<dbReference type="Proteomes" id="UP001597145">
    <property type="component" value="Unassembled WGS sequence"/>
</dbReference>
<protein>
    <submittedName>
        <fullName evidence="1">Uncharacterized protein</fullName>
    </submittedName>
</protein>
<keyword evidence="2" id="KW-1185">Reference proteome</keyword>
<organism evidence="1 2">
    <name type="scientific">Pseudonocardia aurantiaca</name>
    <dbReference type="NCBI Taxonomy" id="75290"/>
    <lineage>
        <taxon>Bacteria</taxon>
        <taxon>Bacillati</taxon>
        <taxon>Actinomycetota</taxon>
        <taxon>Actinomycetes</taxon>
        <taxon>Pseudonocardiales</taxon>
        <taxon>Pseudonocardiaceae</taxon>
        <taxon>Pseudonocardia</taxon>
    </lineage>
</organism>
<accession>A0ABW4FV23</accession>
<evidence type="ECO:0000313" key="2">
    <source>
        <dbReference type="Proteomes" id="UP001597145"/>
    </source>
</evidence>
<name>A0ABW4FV23_9PSEU</name>
<evidence type="ECO:0000313" key="1">
    <source>
        <dbReference type="EMBL" id="MFD1534379.1"/>
    </source>
</evidence>
<dbReference type="Gene3D" id="3.40.50.1980">
    <property type="entry name" value="Nitrogenase molybdenum iron protein domain"/>
    <property type="match status" value="1"/>
</dbReference>
<proteinExistence type="predicted"/>
<dbReference type="RefSeq" id="WP_343984165.1">
    <property type="nucleotide sequence ID" value="NZ_BAAAJG010000017.1"/>
</dbReference>
<gene>
    <name evidence="1" type="ORF">ACFSCY_33670</name>
</gene>
<sequence length="67" mass="7033">MAWITIPGTANAGLEQQPGYPVLRVGQEGRVLNLTEEQGAALSFGSVLSLRALLDTLPAQVATRLGD</sequence>
<dbReference type="EMBL" id="JBHUCP010000034">
    <property type="protein sequence ID" value="MFD1534379.1"/>
    <property type="molecule type" value="Genomic_DNA"/>
</dbReference>